<comment type="caution">
    <text evidence="1">The sequence shown here is derived from an EMBL/GenBank/DDBJ whole genome shotgun (WGS) entry which is preliminary data.</text>
</comment>
<name>A0A314Z941_PRUYE</name>
<dbReference type="OrthoDB" id="10478213at2759"/>
<protein>
    <submittedName>
        <fullName evidence="1">Uncharacterized protein</fullName>
    </submittedName>
</protein>
<dbReference type="AlphaFoldDB" id="A0A314Z941"/>
<organism evidence="1 2">
    <name type="scientific">Prunus yedoensis var. nudiflora</name>
    <dbReference type="NCBI Taxonomy" id="2094558"/>
    <lineage>
        <taxon>Eukaryota</taxon>
        <taxon>Viridiplantae</taxon>
        <taxon>Streptophyta</taxon>
        <taxon>Embryophyta</taxon>
        <taxon>Tracheophyta</taxon>
        <taxon>Spermatophyta</taxon>
        <taxon>Magnoliopsida</taxon>
        <taxon>eudicotyledons</taxon>
        <taxon>Gunneridae</taxon>
        <taxon>Pentapetalae</taxon>
        <taxon>rosids</taxon>
        <taxon>fabids</taxon>
        <taxon>Rosales</taxon>
        <taxon>Rosaceae</taxon>
        <taxon>Amygdaloideae</taxon>
        <taxon>Amygdaleae</taxon>
        <taxon>Prunus</taxon>
    </lineage>
</organism>
<reference evidence="1 2" key="1">
    <citation type="submission" date="2018-02" db="EMBL/GenBank/DDBJ databases">
        <title>Draft genome of wild Prunus yedoensis var. nudiflora.</title>
        <authorList>
            <person name="Baek S."/>
            <person name="Kim J.-H."/>
            <person name="Choi K."/>
            <person name="Kim G.-B."/>
            <person name="Cho A."/>
            <person name="Jang H."/>
            <person name="Shin C.-H."/>
            <person name="Yu H.-J."/>
            <person name="Mun J.-H."/>
        </authorList>
    </citation>
    <scope>NUCLEOTIDE SEQUENCE [LARGE SCALE GENOMIC DNA]</scope>
    <source>
        <strain evidence="2">cv. Jeju island</strain>
        <tissue evidence="1">Leaf</tissue>
    </source>
</reference>
<sequence>MVESGGDRTRRFISRVYSPSDFQSSPMPWQIMMLFSSLLLADLAVSIMDLDGFGCASFVEQSVAAPLVSVV</sequence>
<gene>
    <name evidence="1" type="ORF">Pyn_26460</name>
</gene>
<dbReference type="Proteomes" id="UP000250321">
    <property type="component" value="Unassembled WGS sequence"/>
</dbReference>
<proteinExistence type="predicted"/>
<dbReference type="EMBL" id="PJQY01000185">
    <property type="protein sequence ID" value="PQQ16595.1"/>
    <property type="molecule type" value="Genomic_DNA"/>
</dbReference>
<accession>A0A314Z941</accession>
<evidence type="ECO:0000313" key="1">
    <source>
        <dbReference type="EMBL" id="PQQ16595.1"/>
    </source>
</evidence>
<evidence type="ECO:0000313" key="2">
    <source>
        <dbReference type="Proteomes" id="UP000250321"/>
    </source>
</evidence>
<keyword evidence="2" id="KW-1185">Reference proteome</keyword>